<reference evidence="2" key="1">
    <citation type="submission" date="2006-01" db="EMBL/GenBank/DDBJ databases">
        <title>Genome of the cyst-dividing bacterium Ramlibacter tataouinensis.</title>
        <authorList>
            <person name="Barakat M."/>
            <person name="Ortet P."/>
            <person name="De Luca G."/>
            <person name="Jourlin-Castelli C."/>
            <person name="Ansaldi M."/>
            <person name="Py B."/>
            <person name="Fichant G."/>
            <person name="Coutinho P."/>
            <person name="Voulhoux R."/>
            <person name="Bastien O."/>
            <person name="Roy S."/>
            <person name="Marechal E."/>
            <person name="Henrissat B."/>
            <person name="Quentin Y."/>
            <person name="Noirot P."/>
            <person name="Filloux A."/>
            <person name="Mejean V."/>
            <person name="DuBow M."/>
            <person name="Barras F."/>
            <person name="Heulin T."/>
        </authorList>
    </citation>
    <scope>NUCLEOTIDE SEQUENCE [LARGE SCALE GENOMIC DNA]</scope>
    <source>
        <strain evidence="2">ATCC BAA-407 / DSM 14655 / LMG 21543 / TTB310</strain>
    </source>
</reference>
<dbReference type="EMBL" id="CP000245">
    <property type="protein sequence ID" value="AEG93161.1"/>
    <property type="molecule type" value="Genomic_DNA"/>
</dbReference>
<evidence type="ECO:0000313" key="1">
    <source>
        <dbReference type="EMBL" id="AEG93161.1"/>
    </source>
</evidence>
<dbReference type="SUPFAM" id="SSF55073">
    <property type="entry name" value="Nucleotide cyclase"/>
    <property type="match status" value="1"/>
</dbReference>
<gene>
    <name evidence="1" type="ordered locus">Rta_20680</name>
</gene>
<keyword evidence="2" id="KW-1185">Reference proteome</keyword>
<dbReference type="InterPro" id="IPR029787">
    <property type="entry name" value="Nucleotide_cyclase"/>
</dbReference>
<dbReference type="HOGENOM" id="CLU_1348006_0_0_4"/>
<dbReference type="Gene3D" id="3.30.70.1230">
    <property type="entry name" value="Nucleotide cyclase"/>
    <property type="match status" value="1"/>
</dbReference>
<dbReference type="STRING" id="365046.Rta_20680"/>
<name>F5XYI5_RAMTT</name>
<accession>F5XYI5</accession>
<dbReference type="KEGG" id="rta:Rta_20680"/>
<evidence type="ECO:0000313" key="2">
    <source>
        <dbReference type="Proteomes" id="UP000008385"/>
    </source>
</evidence>
<dbReference type="AlphaFoldDB" id="F5XYI5"/>
<reference evidence="1 2" key="2">
    <citation type="journal article" date="2011" name="PLoS ONE">
        <title>The Cyst-Dividing Bacterium Ramlibacter tataouinensis TTB310 Genome Reveals a Well-Stocked Toolbox for Adaptation to a Desert Environment.</title>
        <authorList>
            <person name="De Luca G."/>
            <person name="Barakat M."/>
            <person name="Ortet P."/>
            <person name="Fochesato S."/>
            <person name="Jourlin-Castelli C."/>
            <person name="Ansaldi M."/>
            <person name="Py B."/>
            <person name="Fichant G."/>
            <person name="Coutinho P.M."/>
            <person name="Voulhoux R."/>
            <person name="Bastien O."/>
            <person name="Marechal E."/>
            <person name="Henrissat B."/>
            <person name="Quentin Y."/>
            <person name="Noirot P."/>
            <person name="Filloux A."/>
            <person name="Mejean V."/>
            <person name="Dubow M.S."/>
            <person name="Barras F."/>
            <person name="Barbe V."/>
            <person name="Weissenbach J."/>
            <person name="Mihalcescu I."/>
            <person name="Vermeglio A."/>
            <person name="Achouak W."/>
            <person name="Heulin T."/>
        </authorList>
    </citation>
    <scope>NUCLEOTIDE SEQUENCE [LARGE SCALE GENOMIC DNA]</scope>
    <source>
        <strain evidence="2">ATCC BAA-407 / DSM 14655 / LMG 21543 / TTB310</strain>
    </source>
</reference>
<dbReference type="Proteomes" id="UP000008385">
    <property type="component" value="Chromosome"/>
</dbReference>
<protein>
    <submittedName>
        <fullName evidence="1">Adenylate cyclase-like protein</fullName>
    </submittedName>
</protein>
<dbReference type="eggNOG" id="COG2114">
    <property type="taxonomic scope" value="Bacteria"/>
</dbReference>
<sequence length="203" mass="21114">MNFTQAALDTGHDASGSSVISFEQRVVTLLCIDSPGMAGWPAPDRESFAAEVDWLASRHQGKVDRQRASGTVLFFEDPGCALQMALNLQRCASELRLRIGLHTAPAGIASFRVGSAIFWCVVGPATVEVAQVAATACGGSIVISPEAYALVRNQVREAPGCLLTEEFDGEDSATASLTPAPSHGDAAASTFAGLGMGTTAWAT</sequence>
<proteinExistence type="predicted"/>
<dbReference type="RefSeq" id="WP_013901393.1">
    <property type="nucleotide sequence ID" value="NC_015677.1"/>
</dbReference>
<organism evidence="1 2">
    <name type="scientific">Ramlibacter tataouinensis (strain ATCC BAA-407 / DSM 14655 / LMG 21543 / TTB310)</name>
    <dbReference type="NCBI Taxonomy" id="365046"/>
    <lineage>
        <taxon>Bacteria</taxon>
        <taxon>Pseudomonadati</taxon>
        <taxon>Pseudomonadota</taxon>
        <taxon>Betaproteobacteria</taxon>
        <taxon>Burkholderiales</taxon>
        <taxon>Comamonadaceae</taxon>
        <taxon>Ramlibacter</taxon>
    </lineage>
</organism>